<dbReference type="Proteomes" id="UP000886191">
    <property type="component" value="Unassembled WGS sequence"/>
</dbReference>
<protein>
    <recommendedName>
        <fullName evidence="2">Immunity protein 43</fullName>
    </recommendedName>
</protein>
<accession>A0A831QKJ4</accession>
<organism evidence="1">
    <name type="scientific">Pricia antarctica</name>
    <dbReference type="NCBI Taxonomy" id="641691"/>
    <lineage>
        <taxon>Bacteria</taxon>
        <taxon>Pseudomonadati</taxon>
        <taxon>Bacteroidota</taxon>
        <taxon>Flavobacteriia</taxon>
        <taxon>Flavobacteriales</taxon>
        <taxon>Flavobacteriaceae</taxon>
        <taxon>Pricia</taxon>
    </lineage>
</organism>
<dbReference type="AlphaFoldDB" id="A0A831QKJ4"/>
<dbReference type="EMBL" id="DRGL01000023">
    <property type="protein sequence ID" value="HEA20394.1"/>
    <property type="molecule type" value="Genomic_DNA"/>
</dbReference>
<evidence type="ECO:0008006" key="2">
    <source>
        <dbReference type="Google" id="ProtNLM"/>
    </source>
</evidence>
<name>A0A831QKJ4_9FLAO</name>
<sequence length="218" mass="26063">MLYFKIFNSDNLDEIGHYPQTKLKAGYNPSLPESHWQVKSNEFPDFIPNYELELHEKAVPTNLIDPASGSFGLVVDSKLKTLFQEFNLPPHHFYPIKIYQKSKLLDYYWMHFIISDFWENIDMDKSTLRIQSNTSKDIYIILPVLSKEYVEKLSLYYLHKYEYTLFADKLYFKDSFQIYDIIDIEFLEYTPLISARLKKEMESQKMTGFQLKLYKPVK</sequence>
<reference evidence="1" key="1">
    <citation type="journal article" date="2020" name="mSystems">
        <title>Genome- and Community-Level Interaction Insights into Carbon Utilization and Element Cycling Functions of Hydrothermarchaeota in Hydrothermal Sediment.</title>
        <authorList>
            <person name="Zhou Z."/>
            <person name="Liu Y."/>
            <person name="Xu W."/>
            <person name="Pan J."/>
            <person name="Luo Z.H."/>
            <person name="Li M."/>
        </authorList>
    </citation>
    <scope>NUCLEOTIDE SEQUENCE [LARGE SCALE GENOMIC DNA]</scope>
    <source>
        <strain evidence="1">HyVt-345</strain>
    </source>
</reference>
<gene>
    <name evidence="1" type="ORF">ENH87_05700</name>
</gene>
<proteinExistence type="predicted"/>
<evidence type="ECO:0000313" key="1">
    <source>
        <dbReference type="EMBL" id="HEA20394.1"/>
    </source>
</evidence>
<comment type="caution">
    <text evidence="1">The sequence shown here is derived from an EMBL/GenBank/DDBJ whole genome shotgun (WGS) entry which is preliminary data.</text>
</comment>